<proteinExistence type="predicted"/>
<feature type="transmembrane region" description="Helical" evidence="1">
    <location>
        <begin position="128"/>
        <end position="150"/>
    </location>
</feature>
<keyword evidence="1" id="KW-0472">Membrane</keyword>
<feature type="non-terminal residue" evidence="2">
    <location>
        <position position="160"/>
    </location>
</feature>
<evidence type="ECO:0008006" key="3">
    <source>
        <dbReference type="Google" id="ProtNLM"/>
    </source>
</evidence>
<protein>
    <recommendedName>
        <fullName evidence="3">Glycosyltransferase RgtA/B/C/D-like domain-containing protein</fullName>
    </recommendedName>
</protein>
<feature type="transmembrane region" description="Helical" evidence="1">
    <location>
        <begin position="94"/>
        <end position="116"/>
    </location>
</feature>
<keyword evidence="1" id="KW-0812">Transmembrane</keyword>
<gene>
    <name evidence="2" type="ORF">METZ01_LOCUS509822</name>
</gene>
<accession>A0A383ELK4</accession>
<dbReference type="AlphaFoldDB" id="A0A383ELK4"/>
<evidence type="ECO:0000256" key="1">
    <source>
        <dbReference type="SAM" id="Phobius"/>
    </source>
</evidence>
<reference evidence="2" key="1">
    <citation type="submission" date="2018-05" db="EMBL/GenBank/DDBJ databases">
        <authorList>
            <person name="Lanie J.A."/>
            <person name="Ng W.-L."/>
            <person name="Kazmierczak K.M."/>
            <person name="Andrzejewski T.M."/>
            <person name="Davidsen T.M."/>
            <person name="Wayne K.J."/>
            <person name="Tettelin H."/>
            <person name="Glass J.I."/>
            <person name="Rusch D."/>
            <person name="Podicherti R."/>
            <person name="Tsui H.-C.T."/>
            <person name="Winkler M.E."/>
        </authorList>
    </citation>
    <scope>NUCLEOTIDE SEQUENCE</scope>
</reference>
<name>A0A383ELK4_9ZZZZ</name>
<organism evidence="2">
    <name type="scientific">marine metagenome</name>
    <dbReference type="NCBI Taxonomy" id="408172"/>
    <lineage>
        <taxon>unclassified sequences</taxon>
        <taxon>metagenomes</taxon>
        <taxon>ecological metagenomes</taxon>
    </lineage>
</organism>
<dbReference type="EMBL" id="UINC01226470">
    <property type="protein sequence ID" value="SVE56968.1"/>
    <property type="molecule type" value="Genomic_DNA"/>
</dbReference>
<sequence>MDPRLKRFLAALTTRPVISVFLFALTIRLVAAGAISLLSDGTLFLDDKSYLHALRIGGGWELPYEDPELVRSYDVQWGRLAAFYQPSLFLFRLIGPYVFVAQLLSALAGAVTAAAVTKIVRHHASSKVALGAGLLIAVYPSQVLWSSLLMRDAFAWMALS</sequence>
<feature type="transmembrane region" description="Helical" evidence="1">
    <location>
        <begin position="20"/>
        <end position="39"/>
    </location>
</feature>
<evidence type="ECO:0000313" key="2">
    <source>
        <dbReference type="EMBL" id="SVE56968.1"/>
    </source>
</evidence>
<keyword evidence="1" id="KW-1133">Transmembrane helix</keyword>